<dbReference type="GO" id="GO:2000032">
    <property type="term" value="P:regulation of secondary shoot formation"/>
    <property type="evidence" value="ECO:0007669"/>
    <property type="project" value="TreeGrafter"/>
</dbReference>
<proteinExistence type="predicted"/>
<accession>A0A346D3Q6</accession>
<dbReference type="PANTHER" id="PTHR31072:SF224">
    <property type="entry name" value="TRANSCRIPTION FACTOR TCP1"/>
    <property type="match status" value="1"/>
</dbReference>
<name>A0A346D3Q6_9ASTR</name>
<evidence type="ECO:0000256" key="2">
    <source>
        <dbReference type="ARBA" id="ARBA00022473"/>
    </source>
</evidence>
<dbReference type="GO" id="GO:0005634">
    <property type="term" value="C:nucleus"/>
    <property type="evidence" value="ECO:0007669"/>
    <property type="project" value="UniProtKB-SubCell"/>
</dbReference>
<evidence type="ECO:0000256" key="6">
    <source>
        <dbReference type="ARBA" id="ARBA00023242"/>
    </source>
</evidence>
<feature type="region of interest" description="Disordered" evidence="7">
    <location>
        <begin position="214"/>
        <end position="235"/>
    </location>
</feature>
<sequence length="325" mass="36222">MFSSSTPNFPELPSSPAANVFLPPSFFFDYEKDVHDGVNCFNYQNSSFPFISDNYNLFHSPSPSLVMENFTTTMKQDFVSQQAEQCLISEAAGPWCDDLLDSVISCSNKSSSKKKTGGGVSKKDGHTKIFTAQGPRDRRVRLSIDISRKFFCLQDLLGFDKASKTLDWLFSKSMTAIKELIEEKNCCSSSNVTDQSKASFLEAIKEGVLQDEEDNKGKKKSLVDGKRKKNMTQKYSRGGGGFQEINFARDQSRAMARARARERTREKKKQLDDELKLAVIVPDDFESCQNMESNGGENHKAILTTSSLLIGDRWAVVNGGSGVML</sequence>
<evidence type="ECO:0000259" key="9">
    <source>
        <dbReference type="PROSITE" id="PS51370"/>
    </source>
</evidence>
<comment type="subcellular location">
    <subcellularLocation>
        <location evidence="1">Nucleus</location>
    </subcellularLocation>
</comment>
<feature type="domain" description="R" evidence="9">
    <location>
        <begin position="250"/>
        <end position="267"/>
    </location>
</feature>
<feature type="domain" description="TCP" evidence="8">
    <location>
        <begin position="122"/>
        <end position="180"/>
    </location>
</feature>
<dbReference type="InterPro" id="IPR005333">
    <property type="entry name" value="Transcription_factor_TCP"/>
</dbReference>
<dbReference type="PROSITE" id="PS51370">
    <property type="entry name" value="R"/>
    <property type="match status" value="1"/>
</dbReference>
<dbReference type="GO" id="GO:0043565">
    <property type="term" value="F:sequence-specific DNA binding"/>
    <property type="evidence" value="ECO:0007669"/>
    <property type="project" value="TreeGrafter"/>
</dbReference>
<dbReference type="EMBL" id="MG593489">
    <property type="protein sequence ID" value="AXM05074.1"/>
    <property type="molecule type" value="Genomic_DNA"/>
</dbReference>
<dbReference type="InterPro" id="IPR017888">
    <property type="entry name" value="CYC/TB1_R_domain"/>
</dbReference>
<keyword evidence="3" id="KW-0805">Transcription regulation</keyword>
<evidence type="ECO:0000256" key="7">
    <source>
        <dbReference type="SAM" id="MobiDB-lite"/>
    </source>
</evidence>
<dbReference type="Pfam" id="PF03634">
    <property type="entry name" value="TCP"/>
    <property type="match status" value="1"/>
</dbReference>
<dbReference type="PANTHER" id="PTHR31072">
    <property type="entry name" value="TRANSCRIPTION FACTOR TCP4-RELATED"/>
    <property type="match status" value="1"/>
</dbReference>
<dbReference type="GO" id="GO:0003700">
    <property type="term" value="F:DNA-binding transcription factor activity"/>
    <property type="evidence" value="ECO:0007669"/>
    <property type="project" value="InterPro"/>
</dbReference>
<evidence type="ECO:0000256" key="1">
    <source>
        <dbReference type="ARBA" id="ARBA00004123"/>
    </source>
</evidence>
<reference evidence="10" key="1">
    <citation type="journal article" date="2018" name="Front. Plant Sci.">
        <title>Patterning the Asteraceae Capitulum: Duplications and Differential Expression of the Flower Symmetry CYC2-Like Genes.</title>
        <authorList>
            <person name="Chen J."/>
            <person name="Shen C.Z."/>
            <person name="Guo Y.P."/>
            <person name="Rao G.Y."/>
        </authorList>
    </citation>
    <scope>NUCLEOTIDE SEQUENCE</scope>
</reference>
<keyword evidence="4" id="KW-0238">DNA-binding</keyword>
<evidence type="ECO:0000256" key="4">
    <source>
        <dbReference type="ARBA" id="ARBA00023125"/>
    </source>
</evidence>
<evidence type="ECO:0000313" key="10">
    <source>
        <dbReference type="EMBL" id="AXM05074.1"/>
    </source>
</evidence>
<protein>
    <submittedName>
        <fullName evidence="10">Cycloidea-like protein</fullName>
    </submittedName>
</protein>
<keyword evidence="2" id="KW-0217">Developmental protein</keyword>
<evidence type="ECO:0000256" key="3">
    <source>
        <dbReference type="ARBA" id="ARBA00023015"/>
    </source>
</evidence>
<keyword evidence="5" id="KW-0804">Transcription</keyword>
<dbReference type="PROSITE" id="PS51369">
    <property type="entry name" value="TCP"/>
    <property type="match status" value="1"/>
</dbReference>
<evidence type="ECO:0000259" key="8">
    <source>
        <dbReference type="PROSITE" id="PS51369"/>
    </source>
</evidence>
<keyword evidence="6" id="KW-0539">Nucleus</keyword>
<dbReference type="InterPro" id="IPR017887">
    <property type="entry name" value="TF_TCP_subgr"/>
</dbReference>
<dbReference type="AlphaFoldDB" id="A0A346D3Q6"/>
<organism evidence="10">
    <name type="scientific">Inula linariifolia</name>
    <dbReference type="NCBI Taxonomy" id="1586302"/>
    <lineage>
        <taxon>Eukaryota</taxon>
        <taxon>Viridiplantae</taxon>
        <taxon>Streptophyta</taxon>
        <taxon>Embryophyta</taxon>
        <taxon>Tracheophyta</taxon>
        <taxon>Spermatophyta</taxon>
        <taxon>Magnoliopsida</taxon>
        <taxon>eudicotyledons</taxon>
        <taxon>Gunneridae</taxon>
        <taxon>Pentapetalae</taxon>
        <taxon>asterids</taxon>
        <taxon>campanulids</taxon>
        <taxon>Asterales</taxon>
        <taxon>Asteraceae</taxon>
        <taxon>Asteroideae</taxon>
        <taxon>Inuleae</taxon>
        <taxon>Inulinae</taxon>
        <taxon>Inula</taxon>
    </lineage>
</organism>
<evidence type="ECO:0000256" key="5">
    <source>
        <dbReference type="ARBA" id="ARBA00023163"/>
    </source>
</evidence>